<comment type="caution">
    <text evidence="1">The sequence shown here is derived from an EMBL/GenBank/DDBJ whole genome shotgun (WGS) entry which is preliminary data.</text>
</comment>
<evidence type="ECO:0000313" key="2">
    <source>
        <dbReference type="Proteomes" id="UP000239759"/>
    </source>
</evidence>
<name>A0AAP8U5F7_BRELA</name>
<organism evidence="1 2">
    <name type="scientific">Brevibacillus laterosporus</name>
    <name type="common">Bacillus laterosporus</name>
    <dbReference type="NCBI Taxonomy" id="1465"/>
    <lineage>
        <taxon>Bacteria</taxon>
        <taxon>Bacillati</taxon>
        <taxon>Bacillota</taxon>
        <taxon>Bacilli</taxon>
        <taxon>Bacillales</taxon>
        <taxon>Paenibacillaceae</taxon>
        <taxon>Brevibacillus</taxon>
    </lineage>
</organism>
<proteinExistence type="predicted"/>
<dbReference type="EMBL" id="PRKQ01000012">
    <property type="protein sequence ID" value="PPB02437.1"/>
    <property type="molecule type" value="Genomic_DNA"/>
</dbReference>
<accession>A0AAP8U5F7</accession>
<evidence type="ECO:0000313" key="1">
    <source>
        <dbReference type="EMBL" id="PPB02437.1"/>
    </source>
</evidence>
<gene>
    <name evidence="1" type="ORF">C4A77_11970</name>
</gene>
<dbReference type="AlphaFoldDB" id="A0AAP8U5F7"/>
<protein>
    <submittedName>
        <fullName evidence="1">Uncharacterized protein</fullName>
    </submittedName>
</protein>
<sequence length="99" mass="11960">MNREQAIFIELMMDLDFFGATEAIIFAFDDFIRNFDIKQLSDLEVHQRAKECLLRYQSVLLEDDFLYEKRQDVLEKLDLEDAVWEFLDEDNKPTFEQKI</sequence>
<reference evidence="1 2" key="1">
    <citation type="submission" date="2018-02" db="EMBL/GenBank/DDBJ databases">
        <title>Comparative analysis of genomes of three Brevibacillus laterosporus strains producers of potent antimicrobials isolated from silage.</title>
        <authorList>
            <person name="Kojic M."/>
            <person name="Miljkovic M."/>
            <person name="Studholme D."/>
            <person name="Filipic B."/>
        </authorList>
    </citation>
    <scope>NUCLEOTIDE SEQUENCE [LARGE SCALE GENOMIC DNA]</scope>
    <source>
        <strain evidence="1 2">BGSP11</strain>
    </source>
</reference>
<dbReference type="Proteomes" id="UP000239759">
    <property type="component" value="Unassembled WGS sequence"/>
</dbReference>
<dbReference type="RefSeq" id="WP_104031945.1">
    <property type="nucleotide sequence ID" value="NZ_JARMFH010000019.1"/>
</dbReference>